<evidence type="ECO:0000313" key="11">
    <source>
        <dbReference type="EMBL" id="KAF8819619.1"/>
    </source>
</evidence>
<accession>A0ABQ7J6J0</accession>
<sequence length="131" mass="15657">MILKFLLSEGSTLMRSIHAICRRFPANGLNRLPGRVTPHREQKPLGSYPVPPEAELVWKNRLTSRGGFIAQTISPYQQKILFPFWHTLPARWWARFSVGWWHWSWPFILTVIILKKMYHDAENEIKDKFWW</sequence>
<keyword evidence="12" id="KW-1185">Reference proteome</keyword>
<evidence type="ECO:0000256" key="4">
    <source>
        <dbReference type="ARBA" id="ARBA00022660"/>
    </source>
</evidence>
<keyword evidence="3" id="KW-0813">Transport</keyword>
<evidence type="ECO:0000256" key="8">
    <source>
        <dbReference type="ARBA" id="ARBA00022989"/>
    </source>
</evidence>
<reference evidence="11 12" key="1">
    <citation type="journal article" date="2020" name="bioRxiv">
        <title>Metabolic contributions of an alphaproteobacterial endosymbiont in the apicomplexan Cardiosporidium cionae.</title>
        <authorList>
            <person name="Hunter E.S."/>
            <person name="Paight C.J."/>
            <person name="Lane C.E."/>
        </authorList>
    </citation>
    <scope>NUCLEOTIDE SEQUENCE [LARGE SCALE GENOMIC DNA]</scope>
    <source>
        <strain evidence="11">ESH_2018</strain>
    </source>
</reference>
<evidence type="ECO:0000256" key="3">
    <source>
        <dbReference type="ARBA" id="ARBA00022448"/>
    </source>
</evidence>
<evidence type="ECO:0000256" key="9">
    <source>
        <dbReference type="ARBA" id="ARBA00023128"/>
    </source>
</evidence>
<comment type="similarity">
    <text evidence="2">Belongs to the UQCRQ/QCR8 family.</text>
</comment>
<dbReference type="Proteomes" id="UP000823046">
    <property type="component" value="Unassembled WGS sequence"/>
</dbReference>
<evidence type="ECO:0000256" key="2">
    <source>
        <dbReference type="ARBA" id="ARBA00007668"/>
    </source>
</evidence>
<feature type="non-terminal residue" evidence="11">
    <location>
        <position position="131"/>
    </location>
</feature>
<dbReference type="Gene3D" id="1.20.5.210">
    <property type="entry name" value="Cytochrome b-c1 complex subunit 8"/>
    <property type="match status" value="1"/>
</dbReference>
<keyword evidence="5" id="KW-0812">Transmembrane</keyword>
<keyword evidence="7" id="KW-0249">Electron transport</keyword>
<keyword evidence="4" id="KW-0679">Respiratory chain</keyword>
<proteinExistence type="inferred from homology"/>
<dbReference type="InterPro" id="IPR036642">
    <property type="entry name" value="Cyt_bc1_su8_sf"/>
</dbReference>
<protein>
    <submittedName>
        <fullName evidence="11">Uncharacterized protein</fullName>
    </submittedName>
</protein>
<evidence type="ECO:0000256" key="7">
    <source>
        <dbReference type="ARBA" id="ARBA00022982"/>
    </source>
</evidence>
<keyword evidence="6" id="KW-0999">Mitochondrion inner membrane</keyword>
<keyword evidence="10" id="KW-0472">Membrane</keyword>
<keyword evidence="9" id="KW-0496">Mitochondrion</keyword>
<evidence type="ECO:0000256" key="5">
    <source>
        <dbReference type="ARBA" id="ARBA00022692"/>
    </source>
</evidence>
<organism evidence="11 12">
    <name type="scientific">Cardiosporidium cionae</name>
    <dbReference type="NCBI Taxonomy" id="476202"/>
    <lineage>
        <taxon>Eukaryota</taxon>
        <taxon>Sar</taxon>
        <taxon>Alveolata</taxon>
        <taxon>Apicomplexa</taxon>
        <taxon>Aconoidasida</taxon>
        <taxon>Nephromycida</taxon>
        <taxon>Cardiosporidium</taxon>
    </lineage>
</organism>
<gene>
    <name evidence="11" type="ORF">IE077_000752</name>
</gene>
<evidence type="ECO:0000256" key="10">
    <source>
        <dbReference type="ARBA" id="ARBA00023136"/>
    </source>
</evidence>
<evidence type="ECO:0000256" key="1">
    <source>
        <dbReference type="ARBA" id="ARBA00004434"/>
    </source>
</evidence>
<comment type="subcellular location">
    <subcellularLocation>
        <location evidence="1">Mitochondrion inner membrane</location>
        <topology evidence="1">Single-pass membrane protein</topology>
    </subcellularLocation>
</comment>
<evidence type="ECO:0000313" key="12">
    <source>
        <dbReference type="Proteomes" id="UP000823046"/>
    </source>
</evidence>
<dbReference type="EMBL" id="JADAQX010000667">
    <property type="protein sequence ID" value="KAF8819619.1"/>
    <property type="molecule type" value="Genomic_DNA"/>
</dbReference>
<keyword evidence="8" id="KW-1133">Transmembrane helix</keyword>
<evidence type="ECO:0000256" key="6">
    <source>
        <dbReference type="ARBA" id="ARBA00022792"/>
    </source>
</evidence>
<comment type="caution">
    <text evidence="11">The sequence shown here is derived from an EMBL/GenBank/DDBJ whole genome shotgun (WGS) entry which is preliminary data.</text>
</comment>
<name>A0ABQ7J6J0_9APIC</name>